<evidence type="ECO:0000256" key="1">
    <source>
        <dbReference type="ARBA" id="ARBA00022553"/>
    </source>
</evidence>
<dbReference type="Gene3D" id="3.40.50.2300">
    <property type="match status" value="1"/>
</dbReference>
<evidence type="ECO:0000259" key="3">
    <source>
        <dbReference type="PROSITE" id="PS50110"/>
    </source>
</evidence>
<dbReference type="EMBL" id="SHMC01000002">
    <property type="protein sequence ID" value="TAA26981.1"/>
    <property type="molecule type" value="Genomic_DNA"/>
</dbReference>
<dbReference type="InterPro" id="IPR011006">
    <property type="entry name" value="CheY-like_superfamily"/>
</dbReference>
<evidence type="ECO:0000256" key="2">
    <source>
        <dbReference type="PROSITE-ProRule" id="PRU00169"/>
    </source>
</evidence>
<dbReference type="InterPro" id="IPR001789">
    <property type="entry name" value="Sig_transdc_resp-reg_receiver"/>
</dbReference>
<name>A0A4Q8LE23_9GAMM</name>
<gene>
    <name evidence="4" type="ORF">EA660_07180</name>
</gene>
<feature type="modified residue" description="4-aspartylphosphate" evidence="2">
    <location>
        <position position="56"/>
    </location>
</feature>
<sequence>MAPIPMILIVEDDAGAREIAALILEAEGYQVTQANGGNQALQLLEGGATFDLVFSDINMPGGMDGIQLARRVADLDAQLPVVLTSGHAEGSFRDFPANARFLPKPYNRQALLGMLRQQLARQST</sequence>
<evidence type="ECO:0000313" key="5">
    <source>
        <dbReference type="Proteomes" id="UP000292627"/>
    </source>
</evidence>
<dbReference type="AlphaFoldDB" id="A0A4Q8LE23"/>
<dbReference type="SMART" id="SM00448">
    <property type="entry name" value="REC"/>
    <property type="match status" value="1"/>
</dbReference>
<evidence type="ECO:0000313" key="4">
    <source>
        <dbReference type="EMBL" id="TAA26981.1"/>
    </source>
</evidence>
<comment type="caution">
    <text evidence="4">The sequence shown here is derived from an EMBL/GenBank/DDBJ whole genome shotgun (WGS) entry which is preliminary data.</text>
</comment>
<dbReference type="PANTHER" id="PTHR44591:SF21">
    <property type="entry name" value="TWO-COMPONENT RESPONSE REGULATOR"/>
    <property type="match status" value="1"/>
</dbReference>
<dbReference type="GO" id="GO:0000160">
    <property type="term" value="P:phosphorelay signal transduction system"/>
    <property type="evidence" value="ECO:0007669"/>
    <property type="project" value="InterPro"/>
</dbReference>
<dbReference type="Proteomes" id="UP000292627">
    <property type="component" value="Unassembled WGS sequence"/>
</dbReference>
<dbReference type="PANTHER" id="PTHR44591">
    <property type="entry name" value="STRESS RESPONSE REGULATOR PROTEIN 1"/>
    <property type="match status" value="1"/>
</dbReference>
<dbReference type="Pfam" id="PF00072">
    <property type="entry name" value="Response_reg"/>
    <property type="match status" value="1"/>
</dbReference>
<protein>
    <submittedName>
        <fullName evidence="4">Response regulator</fullName>
    </submittedName>
</protein>
<proteinExistence type="predicted"/>
<reference evidence="4 5" key="1">
    <citation type="submission" date="2019-02" db="EMBL/GenBank/DDBJ databases">
        <title>WGS of Pseudoxanthomonas species novum from clinical isolates.</title>
        <authorList>
            <person name="Bernier A.-M."/>
            <person name="Bernard K."/>
            <person name="Vachon A."/>
        </authorList>
    </citation>
    <scope>NUCLEOTIDE SEQUENCE [LARGE SCALE GENOMIC DNA]</scope>
    <source>
        <strain evidence="4 5">NML171200</strain>
    </source>
</reference>
<organism evidence="4 5">
    <name type="scientific">Pseudoxanthomonas winnipegensis</name>
    <dbReference type="NCBI Taxonomy" id="2480810"/>
    <lineage>
        <taxon>Bacteria</taxon>
        <taxon>Pseudomonadati</taxon>
        <taxon>Pseudomonadota</taxon>
        <taxon>Gammaproteobacteria</taxon>
        <taxon>Lysobacterales</taxon>
        <taxon>Lysobacteraceae</taxon>
        <taxon>Pseudoxanthomonas</taxon>
    </lineage>
</organism>
<accession>A0A4Q8LE23</accession>
<dbReference type="CDD" id="cd00156">
    <property type="entry name" value="REC"/>
    <property type="match status" value="1"/>
</dbReference>
<dbReference type="OrthoDB" id="9784719at2"/>
<dbReference type="RefSeq" id="WP_130550833.1">
    <property type="nucleotide sequence ID" value="NZ_SHMC01000002.1"/>
</dbReference>
<feature type="domain" description="Response regulatory" evidence="3">
    <location>
        <begin position="6"/>
        <end position="119"/>
    </location>
</feature>
<dbReference type="SUPFAM" id="SSF52172">
    <property type="entry name" value="CheY-like"/>
    <property type="match status" value="1"/>
</dbReference>
<dbReference type="InterPro" id="IPR050595">
    <property type="entry name" value="Bact_response_regulator"/>
</dbReference>
<keyword evidence="1 2" id="KW-0597">Phosphoprotein</keyword>
<dbReference type="PROSITE" id="PS50110">
    <property type="entry name" value="RESPONSE_REGULATORY"/>
    <property type="match status" value="1"/>
</dbReference>